<dbReference type="PROSITE" id="PS50977">
    <property type="entry name" value="HTH_TETR_2"/>
    <property type="match status" value="1"/>
</dbReference>
<dbReference type="Gene3D" id="1.10.357.10">
    <property type="entry name" value="Tetracycline Repressor, domain 2"/>
    <property type="match status" value="1"/>
</dbReference>
<organism evidence="5 6">
    <name type="scientific">Actinoalloteichus hymeniacidonis</name>
    <dbReference type="NCBI Taxonomy" id="340345"/>
    <lineage>
        <taxon>Bacteria</taxon>
        <taxon>Bacillati</taxon>
        <taxon>Actinomycetota</taxon>
        <taxon>Actinomycetes</taxon>
        <taxon>Pseudonocardiales</taxon>
        <taxon>Pseudonocardiaceae</taxon>
        <taxon>Actinoalloteichus</taxon>
    </lineage>
</organism>
<gene>
    <name evidence="5" type="ORF">TL08_17605</name>
</gene>
<dbReference type="InterPro" id="IPR050109">
    <property type="entry name" value="HTH-type_TetR-like_transc_reg"/>
</dbReference>
<dbReference type="Pfam" id="PF00440">
    <property type="entry name" value="TetR_N"/>
    <property type="match status" value="1"/>
</dbReference>
<feature type="compositionally biased region" description="Basic and acidic residues" evidence="3">
    <location>
        <begin position="12"/>
        <end position="32"/>
    </location>
</feature>
<dbReference type="Proteomes" id="UP000095210">
    <property type="component" value="Chromosome"/>
</dbReference>
<dbReference type="PANTHER" id="PTHR30055:SF209">
    <property type="entry name" value="POSSIBLE TRANSCRIPTIONAL REGULATORY PROTEIN (PROBABLY TETR-FAMILY)"/>
    <property type="match status" value="1"/>
</dbReference>
<dbReference type="KEGG" id="ahm:TL08_17605"/>
<evidence type="ECO:0000256" key="2">
    <source>
        <dbReference type="PROSITE-ProRule" id="PRU00335"/>
    </source>
</evidence>
<dbReference type="GO" id="GO:0003700">
    <property type="term" value="F:DNA-binding transcription factor activity"/>
    <property type="evidence" value="ECO:0007669"/>
    <property type="project" value="TreeGrafter"/>
</dbReference>
<dbReference type="AlphaFoldDB" id="A0AAC9MZV1"/>
<dbReference type="SUPFAM" id="SSF46689">
    <property type="entry name" value="Homeodomain-like"/>
    <property type="match status" value="1"/>
</dbReference>
<evidence type="ECO:0000256" key="1">
    <source>
        <dbReference type="ARBA" id="ARBA00023125"/>
    </source>
</evidence>
<evidence type="ECO:0000256" key="3">
    <source>
        <dbReference type="SAM" id="MobiDB-lite"/>
    </source>
</evidence>
<sequence>MSRPKPSAGPDVDTRDETEAAPRKSRRTDRMTTSDSGSELPPAERTPQRPLPRVRVRERADAARNRARVLAAAERLFATSRAEPITMGEIAHEAGVGRATLYRRFPDPASIALALLDEHEHALQEQLLRGEPPLGPGAPPAERLAAFYAAMVDILERHLYLVLGAEAGAARFEACAYGFWRVHVRALLVDARAADPDATIDSLLAPLAPEVYQYQRHQCGLSQERIVAALRRLATQALATH</sequence>
<evidence type="ECO:0000313" key="6">
    <source>
        <dbReference type="Proteomes" id="UP000095210"/>
    </source>
</evidence>
<dbReference type="InterPro" id="IPR009057">
    <property type="entry name" value="Homeodomain-like_sf"/>
</dbReference>
<feature type="DNA-binding region" description="H-T-H motif" evidence="2">
    <location>
        <begin position="86"/>
        <end position="105"/>
    </location>
</feature>
<keyword evidence="6" id="KW-1185">Reference proteome</keyword>
<reference evidence="6" key="1">
    <citation type="submission" date="2016-03" db="EMBL/GenBank/DDBJ databases">
        <title>Complete genome sequence of the type strain Actinoalloteichus hymeniacidonis DSM 45092.</title>
        <authorList>
            <person name="Schaffert L."/>
            <person name="Albersmeier A."/>
            <person name="Winkler A."/>
            <person name="Kalinowski J."/>
            <person name="Zotchev S."/>
            <person name="Ruckert C."/>
        </authorList>
    </citation>
    <scope>NUCLEOTIDE SEQUENCE [LARGE SCALE GENOMIC DNA]</scope>
    <source>
        <strain evidence="6">HPA177(T) (DSM 45092(T))</strain>
    </source>
</reference>
<dbReference type="EMBL" id="CP014859">
    <property type="protein sequence ID" value="AOS64321.1"/>
    <property type="molecule type" value="Genomic_DNA"/>
</dbReference>
<dbReference type="PANTHER" id="PTHR30055">
    <property type="entry name" value="HTH-TYPE TRANSCRIPTIONAL REGULATOR RUTR"/>
    <property type="match status" value="1"/>
</dbReference>
<proteinExistence type="predicted"/>
<name>A0AAC9MZV1_9PSEU</name>
<accession>A0AAC9MZV1</accession>
<evidence type="ECO:0000313" key="5">
    <source>
        <dbReference type="EMBL" id="AOS64321.1"/>
    </source>
</evidence>
<evidence type="ECO:0000259" key="4">
    <source>
        <dbReference type="PROSITE" id="PS50977"/>
    </source>
</evidence>
<dbReference type="InterPro" id="IPR001647">
    <property type="entry name" value="HTH_TetR"/>
</dbReference>
<feature type="domain" description="HTH tetR-type" evidence="4">
    <location>
        <begin position="63"/>
        <end position="123"/>
    </location>
</feature>
<keyword evidence="1 2" id="KW-0238">DNA-binding</keyword>
<dbReference type="GO" id="GO:0000976">
    <property type="term" value="F:transcription cis-regulatory region binding"/>
    <property type="evidence" value="ECO:0007669"/>
    <property type="project" value="TreeGrafter"/>
</dbReference>
<feature type="region of interest" description="Disordered" evidence="3">
    <location>
        <begin position="1"/>
        <end position="54"/>
    </location>
</feature>
<protein>
    <submittedName>
        <fullName evidence="5">Transcriptional regulator, TetR family</fullName>
    </submittedName>
</protein>